<reference evidence="2" key="1">
    <citation type="submission" date="2024-06" db="EMBL/GenBank/DDBJ databases">
        <authorList>
            <consortium name="consrtm"/>
            <person name="Uemura M."/>
            <person name="Terahara T."/>
        </authorList>
    </citation>
    <scope>NUCLEOTIDE SEQUENCE</scope>
    <source>
        <strain evidence="2">KM77-8</strain>
    </source>
</reference>
<sequence>MSRPSEWWAVVRVRAQGRGEKGSATDGTLTMEVAASADIVVHIAAVLRSRGRTPAKPGAPGLPSASGPPGAPPPALPGAPDAPDASGPPVRLSRPSLRRNASRPSPLGVS</sequence>
<evidence type="ECO:0000256" key="1">
    <source>
        <dbReference type="SAM" id="MobiDB-lite"/>
    </source>
</evidence>
<name>A0AAT9HXY6_9ACTN</name>
<proteinExistence type="predicted"/>
<dbReference type="AlphaFoldDB" id="A0AAT9HXY6"/>
<dbReference type="EMBL" id="AP035768">
    <property type="protein sequence ID" value="BFO21813.1"/>
    <property type="molecule type" value="Genomic_DNA"/>
</dbReference>
<evidence type="ECO:0000313" key="2">
    <source>
        <dbReference type="EMBL" id="BFO21813.1"/>
    </source>
</evidence>
<accession>A0AAT9HXY6</accession>
<gene>
    <name evidence="2" type="ORF">SHKM778_82010</name>
</gene>
<reference evidence="2" key="2">
    <citation type="submission" date="2024-07" db="EMBL/GenBank/DDBJ databases">
        <title>Streptomyces haneummycinica sp. nov., a new antibiotic-producing actinobacterium isolated from marine sediment.</title>
        <authorList>
            <person name="Uemura M."/>
            <person name="Hamada M."/>
            <person name="Hirano S."/>
            <person name="Kobayashi K."/>
            <person name="Ohshiro T."/>
            <person name="Kobayashi T."/>
            <person name="Terahara T."/>
        </authorList>
    </citation>
    <scope>NUCLEOTIDE SEQUENCE</scope>
    <source>
        <strain evidence="2">KM77-8</strain>
    </source>
</reference>
<feature type="region of interest" description="Disordered" evidence="1">
    <location>
        <begin position="51"/>
        <end position="110"/>
    </location>
</feature>
<feature type="compositionally biased region" description="Low complexity" evidence="1">
    <location>
        <begin position="78"/>
        <end position="95"/>
    </location>
</feature>
<organism evidence="2">
    <name type="scientific">Streptomyces haneummycinicus</name>
    <dbReference type="NCBI Taxonomy" id="3074435"/>
    <lineage>
        <taxon>Bacteria</taxon>
        <taxon>Bacillati</taxon>
        <taxon>Actinomycetota</taxon>
        <taxon>Actinomycetes</taxon>
        <taxon>Kitasatosporales</taxon>
        <taxon>Streptomycetaceae</taxon>
        <taxon>Streptomyces</taxon>
    </lineage>
</organism>
<feature type="compositionally biased region" description="Low complexity" evidence="1">
    <location>
        <begin position="54"/>
        <end position="68"/>
    </location>
</feature>
<protein>
    <submittedName>
        <fullName evidence="2">Uncharacterized protein</fullName>
    </submittedName>
</protein>